<dbReference type="AlphaFoldDB" id="A0A143BHE1"/>
<dbReference type="InterPro" id="IPR036866">
    <property type="entry name" value="RibonucZ/Hydroxyglut_hydro"/>
</dbReference>
<dbReference type="eggNOG" id="COG1234">
    <property type="taxonomic scope" value="Bacteria"/>
</dbReference>
<dbReference type="OrthoDB" id="9789133at2"/>
<dbReference type="Pfam" id="PF12706">
    <property type="entry name" value="Lactamase_B_2"/>
    <property type="match status" value="1"/>
</dbReference>
<organism evidence="2 3">
    <name type="scientific">Gemmatimonas phototrophica</name>
    <dbReference type="NCBI Taxonomy" id="1379270"/>
    <lineage>
        <taxon>Bacteria</taxon>
        <taxon>Pseudomonadati</taxon>
        <taxon>Gemmatimonadota</taxon>
        <taxon>Gemmatimonadia</taxon>
        <taxon>Gemmatimonadales</taxon>
        <taxon>Gemmatimonadaceae</taxon>
        <taxon>Gemmatimonas</taxon>
    </lineage>
</organism>
<gene>
    <name evidence="2" type="ORF">GEMMAAP_05660</name>
</gene>
<dbReference type="Gene3D" id="3.60.15.10">
    <property type="entry name" value="Ribonuclease Z/Hydroxyacylglutathione hydrolase-like"/>
    <property type="match status" value="1"/>
</dbReference>
<dbReference type="KEGG" id="gph:GEMMAAP_05660"/>
<dbReference type="EMBL" id="CP011454">
    <property type="protein sequence ID" value="AMW04466.1"/>
    <property type="molecule type" value="Genomic_DNA"/>
</dbReference>
<sequence>MLAALLLASCRFLQTGDPADLHPTAPGAIQVVGNCTPTCTDSVDVVAMGVAGFLVVPWRDTTQLVLTAPLFSNPSVPWMMFGDLFFGTQPDTATITRRLQAMPAANADRLSRVAAVVVGHGHYDHLMDIPPLVSRLPNARVYGSETVANLLAPVSALRTRRVIVDSTAGRDANRPGTSYAVGSAVRLRAIQWAHAPNIGTITISPGHQRTPRRTLPRTVHGWKMGAVYGYVIDILAADSSVAFRLVFHDAAANADVQRRTGEVIATMPPAHQTIAMITAANFDQPAKYPDILLAHLAPVHVILGHWDDFFRSSDAAERVVRGIRASELVARLAPFVGNRWTAPRAGAITRFRW</sequence>
<proteinExistence type="predicted"/>
<evidence type="ECO:0000313" key="2">
    <source>
        <dbReference type="EMBL" id="AMW04466.1"/>
    </source>
</evidence>
<evidence type="ECO:0000259" key="1">
    <source>
        <dbReference type="Pfam" id="PF12706"/>
    </source>
</evidence>
<dbReference type="STRING" id="1379270.GEMMAAP_05660"/>
<protein>
    <recommendedName>
        <fullName evidence="1">Metallo-beta-lactamase domain-containing protein</fullName>
    </recommendedName>
</protein>
<dbReference type="InterPro" id="IPR001279">
    <property type="entry name" value="Metallo-B-lactamas"/>
</dbReference>
<dbReference type="Proteomes" id="UP000076404">
    <property type="component" value="Chromosome"/>
</dbReference>
<dbReference type="RefSeq" id="WP_026849867.1">
    <property type="nucleotide sequence ID" value="NZ_CP011454.1"/>
</dbReference>
<reference evidence="2 3" key="1">
    <citation type="journal article" date="2014" name="Proc. Natl. Acad. Sci. U.S.A.">
        <title>Functional type 2 photosynthetic reaction centers found in the rare bacterial phylum Gemmatimonadetes.</title>
        <authorList>
            <person name="Zeng Y."/>
            <person name="Feng F."/>
            <person name="Medova H."/>
            <person name="Dean J."/>
            <person name="Koblizek M."/>
        </authorList>
    </citation>
    <scope>NUCLEOTIDE SEQUENCE [LARGE SCALE GENOMIC DNA]</scope>
    <source>
        <strain evidence="2 3">AP64</strain>
    </source>
</reference>
<accession>A0A143BHE1</accession>
<feature type="domain" description="Metallo-beta-lactamase" evidence="1">
    <location>
        <begin position="98"/>
        <end position="240"/>
    </location>
</feature>
<keyword evidence="3" id="KW-1185">Reference proteome</keyword>
<evidence type="ECO:0000313" key="3">
    <source>
        <dbReference type="Proteomes" id="UP000076404"/>
    </source>
</evidence>
<reference evidence="2 3" key="2">
    <citation type="journal article" date="2016" name="Environ. Microbiol. Rep.">
        <title>Metagenomic evidence for the presence of phototrophic Gemmatimonadetes bacteria in diverse environments.</title>
        <authorList>
            <person name="Zeng Y."/>
            <person name="Baumbach J."/>
            <person name="Barbosa E.G."/>
            <person name="Azevedo V."/>
            <person name="Zhang C."/>
            <person name="Koblizek M."/>
        </authorList>
    </citation>
    <scope>NUCLEOTIDE SEQUENCE [LARGE SCALE GENOMIC DNA]</scope>
    <source>
        <strain evidence="2 3">AP64</strain>
    </source>
</reference>
<name>A0A143BHE1_9BACT</name>
<dbReference type="SUPFAM" id="SSF56281">
    <property type="entry name" value="Metallo-hydrolase/oxidoreductase"/>
    <property type="match status" value="1"/>
</dbReference>